<comment type="similarity">
    <text evidence="2">Belongs to the GtrA family.</text>
</comment>
<evidence type="ECO:0000313" key="9">
    <source>
        <dbReference type="EMBL" id="SDW64720.1"/>
    </source>
</evidence>
<organism evidence="9 10">
    <name type="scientific">Thiocapsa roseopersicina</name>
    <dbReference type="NCBI Taxonomy" id="1058"/>
    <lineage>
        <taxon>Bacteria</taxon>
        <taxon>Pseudomonadati</taxon>
        <taxon>Pseudomonadota</taxon>
        <taxon>Gammaproteobacteria</taxon>
        <taxon>Chromatiales</taxon>
        <taxon>Chromatiaceae</taxon>
        <taxon>Thiocapsa</taxon>
    </lineage>
</organism>
<evidence type="ECO:0000256" key="2">
    <source>
        <dbReference type="ARBA" id="ARBA00009399"/>
    </source>
</evidence>
<dbReference type="PANTHER" id="PTHR38459:SF1">
    <property type="entry name" value="PROPHAGE BACTOPRENOL-LINKED GLUCOSE TRANSLOCASE HOMOLOG"/>
    <property type="match status" value="1"/>
</dbReference>
<dbReference type="Pfam" id="PF04138">
    <property type="entry name" value="GtrA_DPMS_TM"/>
    <property type="match status" value="1"/>
</dbReference>
<dbReference type="InterPro" id="IPR007267">
    <property type="entry name" value="GtrA_DPMS_TM"/>
</dbReference>
<evidence type="ECO:0000256" key="1">
    <source>
        <dbReference type="ARBA" id="ARBA00004141"/>
    </source>
</evidence>
<evidence type="ECO:0000313" key="10">
    <source>
        <dbReference type="Proteomes" id="UP000198816"/>
    </source>
</evidence>
<keyword evidence="3 7" id="KW-0812">Transmembrane</keyword>
<dbReference type="STRING" id="1058.SAMN05421783_106189"/>
<sequence length="165" mass="17555">MSKAGCPQARLRTEALRFAMIGAIGFLVDAAVLTGLVSGLDRGLYEARAVSFSLAVSVTWYLNRRFTFIDRISADRTREYARYVAVQIVGALINLGIYALVASGFPALAAYPVIPLAAGSAVAMLFNFLASRRFAFIAPSVQSIPCASQPSSSRTSSPASSLPRS</sequence>
<proteinExistence type="inferred from homology"/>
<feature type="transmembrane region" description="Helical" evidence="7">
    <location>
        <begin position="83"/>
        <end position="102"/>
    </location>
</feature>
<feature type="transmembrane region" description="Helical" evidence="7">
    <location>
        <begin position="18"/>
        <end position="37"/>
    </location>
</feature>
<comment type="subcellular location">
    <subcellularLocation>
        <location evidence="1">Membrane</location>
        <topology evidence="1">Multi-pass membrane protein</topology>
    </subcellularLocation>
</comment>
<keyword evidence="5 7" id="KW-0472">Membrane</keyword>
<feature type="transmembrane region" description="Helical" evidence="7">
    <location>
        <begin position="43"/>
        <end position="62"/>
    </location>
</feature>
<evidence type="ECO:0000256" key="7">
    <source>
        <dbReference type="SAM" id="Phobius"/>
    </source>
</evidence>
<protein>
    <submittedName>
        <fullName evidence="9">Putative flippase GtrA (Transmembrane translocase of bactoprenol-linked glucose)</fullName>
    </submittedName>
</protein>
<feature type="region of interest" description="Disordered" evidence="6">
    <location>
        <begin position="144"/>
        <end position="165"/>
    </location>
</feature>
<dbReference type="OrthoDB" id="7926501at2"/>
<evidence type="ECO:0000256" key="6">
    <source>
        <dbReference type="SAM" id="MobiDB-lite"/>
    </source>
</evidence>
<feature type="compositionally biased region" description="Low complexity" evidence="6">
    <location>
        <begin position="145"/>
        <end position="165"/>
    </location>
</feature>
<feature type="transmembrane region" description="Helical" evidence="7">
    <location>
        <begin position="108"/>
        <end position="130"/>
    </location>
</feature>
<evidence type="ECO:0000256" key="4">
    <source>
        <dbReference type="ARBA" id="ARBA00022989"/>
    </source>
</evidence>
<accession>A0A1H2V8X0</accession>
<keyword evidence="10" id="KW-1185">Reference proteome</keyword>
<name>A0A1H2V8X0_THIRO</name>
<dbReference type="EMBL" id="FNNZ01000006">
    <property type="protein sequence ID" value="SDW64720.1"/>
    <property type="molecule type" value="Genomic_DNA"/>
</dbReference>
<dbReference type="InterPro" id="IPR051401">
    <property type="entry name" value="GtrA_CellWall_Glycosyl"/>
</dbReference>
<dbReference type="AlphaFoldDB" id="A0A1H2V8X0"/>
<feature type="domain" description="GtrA/DPMS transmembrane" evidence="8">
    <location>
        <begin position="17"/>
        <end position="136"/>
    </location>
</feature>
<dbReference type="GO" id="GO:0000271">
    <property type="term" value="P:polysaccharide biosynthetic process"/>
    <property type="evidence" value="ECO:0007669"/>
    <property type="project" value="InterPro"/>
</dbReference>
<evidence type="ECO:0000256" key="5">
    <source>
        <dbReference type="ARBA" id="ARBA00023136"/>
    </source>
</evidence>
<keyword evidence="4 7" id="KW-1133">Transmembrane helix</keyword>
<evidence type="ECO:0000256" key="3">
    <source>
        <dbReference type="ARBA" id="ARBA00022692"/>
    </source>
</evidence>
<reference evidence="10" key="1">
    <citation type="submission" date="2016-10" db="EMBL/GenBank/DDBJ databases">
        <authorList>
            <person name="Varghese N."/>
            <person name="Submissions S."/>
        </authorList>
    </citation>
    <scope>NUCLEOTIDE SEQUENCE [LARGE SCALE GENOMIC DNA]</scope>
    <source>
        <strain evidence="10">DSM 217</strain>
    </source>
</reference>
<dbReference type="RefSeq" id="WP_093030297.1">
    <property type="nucleotide sequence ID" value="NZ_FNNZ01000006.1"/>
</dbReference>
<dbReference type="GO" id="GO:0005886">
    <property type="term" value="C:plasma membrane"/>
    <property type="evidence" value="ECO:0007669"/>
    <property type="project" value="TreeGrafter"/>
</dbReference>
<dbReference type="PANTHER" id="PTHR38459">
    <property type="entry name" value="PROPHAGE BACTOPRENOL-LINKED GLUCOSE TRANSLOCASE HOMOLOG"/>
    <property type="match status" value="1"/>
</dbReference>
<gene>
    <name evidence="9" type="ORF">SAMN05421783_106189</name>
</gene>
<evidence type="ECO:0000259" key="8">
    <source>
        <dbReference type="Pfam" id="PF04138"/>
    </source>
</evidence>
<dbReference type="Proteomes" id="UP000198816">
    <property type="component" value="Unassembled WGS sequence"/>
</dbReference>